<name>A0A484H0J9_SOUCH</name>
<dbReference type="AlphaFoldDB" id="A0A484H0J9"/>
<evidence type="ECO:0000313" key="2">
    <source>
        <dbReference type="Proteomes" id="UP000295264"/>
    </source>
</evidence>
<keyword evidence="2" id="KW-1185">Reference proteome</keyword>
<reference evidence="1 2" key="1">
    <citation type="journal article" date="2018" name="Genomics">
        <title>Molecular footprints of inshore aquatic adaptation in Indo-Pacific humpback dolphin (Sousa chinensis).</title>
        <authorList>
            <person name="Ming Y."/>
            <person name="Jian J."/>
            <person name="Yu F."/>
            <person name="Yu X."/>
            <person name="Wang J."/>
            <person name="Liu W."/>
        </authorList>
    </citation>
    <scope>NUCLEOTIDE SEQUENCE [LARGE SCALE GENOMIC DNA]</scope>
    <source>
        <strain evidence="1">MY-2018</strain>
        <tissue evidence="1">Skin</tissue>
    </source>
</reference>
<protein>
    <submittedName>
        <fullName evidence="1">Uncharacterized protein</fullName>
    </submittedName>
</protein>
<proteinExistence type="predicted"/>
<comment type="caution">
    <text evidence="1">The sequence shown here is derived from an EMBL/GenBank/DDBJ whole genome shotgun (WGS) entry which is preliminary data.</text>
</comment>
<dbReference type="Proteomes" id="UP000295264">
    <property type="component" value="Unassembled WGS sequence"/>
</dbReference>
<accession>A0A484H0J9</accession>
<feature type="non-terminal residue" evidence="1">
    <location>
        <position position="1"/>
    </location>
</feature>
<evidence type="ECO:0000313" key="1">
    <source>
        <dbReference type="EMBL" id="TEA40830.1"/>
    </source>
</evidence>
<feature type="non-terminal residue" evidence="1">
    <location>
        <position position="68"/>
    </location>
</feature>
<dbReference type="EMBL" id="QWLN02002230">
    <property type="protein sequence ID" value="TEA40830.1"/>
    <property type="molecule type" value="Genomic_DNA"/>
</dbReference>
<organism evidence="1 2">
    <name type="scientific">Sousa chinensis</name>
    <name type="common">Indo-pacific humpbacked dolphin</name>
    <name type="synonym">Steno chinensis</name>
    <dbReference type="NCBI Taxonomy" id="103600"/>
    <lineage>
        <taxon>Eukaryota</taxon>
        <taxon>Metazoa</taxon>
        <taxon>Chordata</taxon>
        <taxon>Craniata</taxon>
        <taxon>Vertebrata</taxon>
        <taxon>Euteleostomi</taxon>
        <taxon>Mammalia</taxon>
        <taxon>Eutheria</taxon>
        <taxon>Laurasiatheria</taxon>
        <taxon>Artiodactyla</taxon>
        <taxon>Whippomorpha</taxon>
        <taxon>Cetacea</taxon>
        <taxon>Odontoceti</taxon>
        <taxon>Delphinidae</taxon>
        <taxon>Sousa</taxon>
    </lineage>
</organism>
<sequence>LFITNPNRLMNQVNVNDISGGQNVSPSVKGIPVYRGPRISCPVKQTADSPTIKPGPTVYKQCFEKLTQ</sequence>
<gene>
    <name evidence="1" type="ORF">DBR06_SOUSAS19710038</name>
</gene>